<dbReference type="PRINTS" id="PR00080">
    <property type="entry name" value="SDRFAMILY"/>
</dbReference>
<gene>
    <name evidence="1" type="ORF">RJ640_023068</name>
</gene>
<sequence>MWVFSRKGASGFSSSSTAEEVTSGIDGSGLTAIVTGASSGIGTETARVLALRGVHVVMGVRNMAAGKEAKETIVKEIPAAKVDILELDLSSLASVKKFASEYNSSGRPLNLLINNAGIMATPFMLSKDNIELQFATNHLGHFLLTNLLLDNMKKTARETKTEGRIVNVSSEAHRYPYRGGIRFDKISEKAGYSSMFAYGQSKLANVLHANELARHFKEDGAEITANSLHPGAITTNLFRHSSFIEGLVSWVGKYVFKNVQQGAATSCYVALHPQVKGVTGEYFVDSNLAKATALAGDVQLARRLWDFSMNLVSKGASGFSSSSTAEEVTHGIDGSGLTAIVTGGSSGIGTETARVLALRGVHVVMGVRNVAAGKEVKEAIVKDNPAAKIDAMELDLSSMASVRKFASQYSSAGRPLNLLINNAGILATPYMLSKDNIELQFATNHLGHFLLTNLLLDTMKKTAHQSKREGRIVNVSSEAHRVPYRKGIRFDKLNDRAGYSSICSYGQSKLANVLHANELARHLKEDGAELTANSLHPGIIATNIFRHNSIVEGLVSRLGKYVFKNVQQGAATTCYVALHPQVKGISGEYFADSNMAKSSTLARDLQLARRLWDFSMKLVEVRDSQVS</sequence>
<dbReference type="EMBL" id="JAVXUO010001311">
    <property type="protein sequence ID" value="KAK2983534.1"/>
    <property type="molecule type" value="Genomic_DNA"/>
</dbReference>
<dbReference type="InterPro" id="IPR055280">
    <property type="entry name" value="TIC32"/>
</dbReference>
<dbReference type="InterPro" id="IPR036291">
    <property type="entry name" value="NAD(P)-bd_dom_sf"/>
</dbReference>
<evidence type="ECO:0008006" key="3">
    <source>
        <dbReference type="Google" id="ProtNLM"/>
    </source>
</evidence>
<dbReference type="InterPro" id="IPR002347">
    <property type="entry name" value="SDR_fam"/>
</dbReference>
<dbReference type="Gene3D" id="3.40.50.720">
    <property type="entry name" value="NAD(P)-binding Rossmann-like Domain"/>
    <property type="match status" value="2"/>
</dbReference>
<dbReference type="CDD" id="cd05327">
    <property type="entry name" value="retinol-DH_like_SDR_c_like"/>
    <property type="match status" value="2"/>
</dbReference>
<accession>A0AA88UG08</accession>
<comment type="caution">
    <text evidence="1">The sequence shown here is derived from an EMBL/GenBank/DDBJ whole genome shotgun (WGS) entry which is preliminary data.</text>
</comment>
<evidence type="ECO:0000313" key="2">
    <source>
        <dbReference type="Proteomes" id="UP001187471"/>
    </source>
</evidence>
<protein>
    <recommendedName>
        <fullName evidence="3">Short-chain dehydrogenase TIC 32, chloroplastic</fullName>
    </recommendedName>
</protein>
<dbReference type="SUPFAM" id="SSF51735">
    <property type="entry name" value="NAD(P)-binding Rossmann-fold domains"/>
    <property type="match status" value="2"/>
</dbReference>
<organism evidence="1 2">
    <name type="scientific">Escallonia rubra</name>
    <dbReference type="NCBI Taxonomy" id="112253"/>
    <lineage>
        <taxon>Eukaryota</taxon>
        <taxon>Viridiplantae</taxon>
        <taxon>Streptophyta</taxon>
        <taxon>Embryophyta</taxon>
        <taxon>Tracheophyta</taxon>
        <taxon>Spermatophyta</taxon>
        <taxon>Magnoliopsida</taxon>
        <taxon>eudicotyledons</taxon>
        <taxon>Gunneridae</taxon>
        <taxon>Pentapetalae</taxon>
        <taxon>asterids</taxon>
        <taxon>campanulids</taxon>
        <taxon>Escalloniales</taxon>
        <taxon>Escalloniaceae</taxon>
        <taxon>Escallonia</taxon>
    </lineage>
</organism>
<dbReference type="PRINTS" id="PR00081">
    <property type="entry name" value="GDHRDH"/>
</dbReference>
<dbReference type="Proteomes" id="UP001187471">
    <property type="component" value="Unassembled WGS sequence"/>
</dbReference>
<dbReference type="AlphaFoldDB" id="A0AA88UG08"/>
<dbReference type="PANTHER" id="PTHR48476:SF1">
    <property type="entry name" value="SHORT-CHAIN DEHYDROGENASE TIC 32, CHLOROPLASTIC-LIKE"/>
    <property type="match status" value="1"/>
</dbReference>
<dbReference type="Pfam" id="PF00106">
    <property type="entry name" value="adh_short"/>
    <property type="match status" value="2"/>
</dbReference>
<reference evidence="1" key="1">
    <citation type="submission" date="2022-12" db="EMBL/GenBank/DDBJ databases">
        <title>Draft genome assemblies for two species of Escallonia (Escalloniales).</title>
        <authorList>
            <person name="Chanderbali A."/>
            <person name="Dervinis C."/>
            <person name="Anghel I."/>
            <person name="Soltis D."/>
            <person name="Soltis P."/>
            <person name="Zapata F."/>
        </authorList>
    </citation>
    <scope>NUCLEOTIDE SEQUENCE</scope>
    <source>
        <strain evidence="1">UCBG92.1500</strain>
        <tissue evidence="1">Leaf</tissue>
    </source>
</reference>
<proteinExistence type="predicted"/>
<evidence type="ECO:0000313" key="1">
    <source>
        <dbReference type="EMBL" id="KAK2983534.1"/>
    </source>
</evidence>
<keyword evidence="2" id="KW-1185">Reference proteome</keyword>
<name>A0AA88UG08_9ASTE</name>
<dbReference type="PANTHER" id="PTHR48476">
    <property type="entry name" value="SHORT-CHAIN DEHYDROGENASE TIC 32, CHLOROPLASTIC-LIKE"/>
    <property type="match status" value="1"/>
</dbReference>